<dbReference type="EMBL" id="MXPU01000032">
    <property type="protein sequence ID" value="OWO90002.1"/>
    <property type="molecule type" value="Genomic_DNA"/>
</dbReference>
<dbReference type="Proteomes" id="UP000197269">
    <property type="component" value="Unassembled WGS sequence"/>
</dbReference>
<name>A0A246DL58_9HYPH</name>
<evidence type="ECO:0000313" key="3">
    <source>
        <dbReference type="Proteomes" id="UP000197269"/>
    </source>
</evidence>
<dbReference type="AlphaFoldDB" id="A0A246DL58"/>
<proteinExistence type="predicted"/>
<feature type="compositionally biased region" description="Polar residues" evidence="1">
    <location>
        <begin position="119"/>
        <end position="130"/>
    </location>
</feature>
<organism evidence="2 3">
    <name type="scientific">Rhizobium esperanzae</name>
    <dbReference type="NCBI Taxonomy" id="1967781"/>
    <lineage>
        <taxon>Bacteria</taxon>
        <taxon>Pseudomonadati</taxon>
        <taxon>Pseudomonadota</taxon>
        <taxon>Alphaproteobacteria</taxon>
        <taxon>Hyphomicrobiales</taxon>
        <taxon>Rhizobiaceae</taxon>
        <taxon>Rhizobium/Agrobacterium group</taxon>
        <taxon>Rhizobium</taxon>
    </lineage>
</organism>
<comment type="caution">
    <text evidence="2">The sequence shown here is derived from an EMBL/GenBank/DDBJ whole genome shotgun (WGS) entry which is preliminary data.</text>
</comment>
<feature type="region of interest" description="Disordered" evidence="1">
    <location>
        <begin position="111"/>
        <end position="130"/>
    </location>
</feature>
<evidence type="ECO:0000256" key="1">
    <source>
        <dbReference type="SAM" id="MobiDB-lite"/>
    </source>
</evidence>
<accession>A0A246DL58</accession>
<gene>
    <name evidence="2" type="ORF">B5E41_29180</name>
</gene>
<reference evidence="2 3" key="1">
    <citation type="submission" date="2017-03" db="EMBL/GenBank/DDBJ databases">
        <title>Genome of strain Rhizobium sp. CNPSo 668.</title>
        <authorList>
            <person name="Ribeiro R."/>
        </authorList>
    </citation>
    <scope>NUCLEOTIDE SEQUENCE [LARGE SCALE GENOMIC DNA]</scope>
    <source>
        <strain evidence="2 3">CNPSo 668</strain>
    </source>
</reference>
<protein>
    <submittedName>
        <fullName evidence="2">Uncharacterized protein</fullName>
    </submittedName>
</protein>
<evidence type="ECO:0000313" key="2">
    <source>
        <dbReference type="EMBL" id="OWO90002.1"/>
    </source>
</evidence>
<sequence>MSEKVKLSFAEENNAEVLHIRARDKEQCDAKVAREMSIQKREAQEDFANAVKAGLIETPATLENKIERNEQAARNALGAKALRDANATWAITKSALASIKPDKPFVAAARATEAAARSHQPSESMSMKPR</sequence>